<evidence type="ECO:0000256" key="1">
    <source>
        <dbReference type="SAM" id="MobiDB-lite"/>
    </source>
</evidence>
<reference evidence="2 3" key="1">
    <citation type="submission" date="2018-10" db="EMBL/GenBank/DDBJ databases">
        <title>Fifty Aureobasidium pullulans genomes reveal a recombining polyextremotolerant generalist.</title>
        <authorList>
            <person name="Gostincar C."/>
            <person name="Turk M."/>
            <person name="Zajc J."/>
            <person name="Gunde-Cimerman N."/>
        </authorList>
    </citation>
    <scope>NUCLEOTIDE SEQUENCE [LARGE SCALE GENOMIC DNA]</scope>
    <source>
        <strain evidence="2 3">EXF-10751</strain>
    </source>
</reference>
<protein>
    <submittedName>
        <fullName evidence="2">Uncharacterized protein</fullName>
    </submittedName>
</protein>
<dbReference type="Proteomes" id="UP000310421">
    <property type="component" value="Unassembled WGS sequence"/>
</dbReference>
<name>A0A4S8YJX0_AURPU</name>
<feature type="region of interest" description="Disordered" evidence="1">
    <location>
        <begin position="590"/>
        <end position="611"/>
    </location>
</feature>
<evidence type="ECO:0000313" key="3">
    <source>
        <dbReference type="Proteomes" id="UP000310421"/>
    </source>
</evidence>
<gene>
    <name evidence="2" type="ORF">D6D20_09969</name>
</gene>
<accession>A0A4S8YJX0</accession>
<feature type="compositionally biased region" description="Basic residues" evidence="1">
    <location>
        <begin position="597"/>
        <end position="611"/>
    </location>
</feature>
<sequence length="611" mass="67747">MAPKIHLLALCGTDIKLSRPDADGWFISDFYLLHHLFANTKDCEDKWLTSCASHDLLQRHEVFLHGNPWQDRRVVLSKDHPLPTNITVVEHSSLKKAFLSEVEKTFAIAHQSKAKVMLVFVGHGVDSGAFVIGDEENVKAKIEPEEVEKILAKFPGLTVDVLLTSCYSGAWCSPAMTVLTAAGAQTESISWGEKVGSISERRCGGIYASAVTEQLLNEEDVVEKAKDKSFLDLVRGIKIKLAWFDRFHDEHGITFSAQENQILEPWRKLINLPLSEFTSRFHALPIHPAPDPPNYELSDRSYHSEDYLEELDAFVSHVNSSRDHVVSLRGGASGHAGQLSPSSITDDDFFSHMASPYRILTASARIRAGPSMSAVRRQVRSAAKEYLTSGPGPDDLSPNTSVHTAVRKVLSEKTMEDDELEAVFDKLLYRLELSQKAENLLKALKIDPVCSFDDFDDNKFNLVASQPTLATANRSVTKSVLFPEPGPDQGQDYDKPKRYFRASLLDMGLRGPAFDSKVNDAKKHDKAIVSEMVASIRSATQVKFDALPVANRGQSISRGFSEYLTSHLASTYRVTKRAISPVKDPLVKGLSRLSLSRSKKDKSKGKGKAEN</sequence>
<dbReference type="EMBL" id="QZAN01000229">
    <property type="protein sequence ID" value="THW54769.1"/>
    <property type="molecule type" value="Genomic_DNA"/>
</dbReference>
<comment type="caution">
    <text evidence="2">The sequence shown here is derived from an EMBL/GenBank/DDBJ whole genome shotgun (WGS) entry which is preliminary data.</text>
</comment>
<proteinExistence type="predicted"/>
<organism evidence="2 3">
    <name type="scientific">Aureobasidium pullulans</name>
    <name type="common">Black yeast</name>
    <name type="synonym">Pullularia pullulans</name>
    <dbReference type="NCBI Taxonomy" id="5580"/>
    <lineage>
        <taxon>Eukaryota</taxon>
        <taxon>Fungi</taxon>
        <taxon>Dikarya</taxon>
        <taxon>Ascomycota</taxon>
        <taxon>Pezizomycotina</taxon>
        <taxon>Dothideomycetes</taxon>
        <taxon>Dothideomycetidae</taxon>
        <taxon>Dothideales</taxon>
        <taxon>Saccotheciaceae</taxon>
        <taxon>Aureobasidium</taxon>
    </lineage>
</organism>
<evidence type="ECO:0000313" key="2">
    <source>
        <dbReference type="EMBL" id="THW54769.1"/>
    </source>
</evidence>
<dbReference type="AlphaFoldDB" id="A0A4S8YJX0"/>